<reference evidence="3 4" key="1">
    <citation type="journal article" date="2014" name="PLoS ONE">
        <title>Identification and Characterization of a New Erythromycin Biosynthetic Gene Cluster in Actinopolyspora erythraea YIM90600, a Novel Erythronolide-Producing Halophilic Actinomycete Isolated from Salt Field.</title>
        <authorList>
            <person name="Chen D."/>
            <person name="Feng J."/>
            <person name="Huang L."/>
            <person name="Zhang Q."/>
            <person name="Wu J."/>
            <person name="Zhu X."/>
            <person name="Duan Y."/>
            <person name="Xu Z."/>
        </authorList>
    </citation>
    <scope>NUCLEOTIDE SEQUENCE [LARGE SCALE GENOMIC DNA]</scope>
    <source>
        <strain evidence="3 4">YIM90600</strain>
    </source>
</reference>
<dbReference type="NCBIfam" id="TIGR01868">
    <property type="entry name" value="casD_Cas5e"/>
    <property type="match status" value="1"/>
</dbReference>
<dbReference type="Proteomes" id="UP000215043">
    <property type="component" value="Chromosome"/>
</dbReference>
<dbReference type="InterPro" id="IPR010147">
    <property type="entry name" value="CRISPR-assoc_prot_CasD"/>
</dbReference>
<keyword evidence="4" id="KW-1185">Reference proteome</keyword>
<evidence type="ECO:0000313" key="3">
    <source>
        <dbReference type="EMBL" id="KGI79643.1"/>
    </source>
</evidence>
<evidence type="ECO:0000313" key="2">
    <source>
        <dbReference type="EMBL" id="ASU79838.1"/>
    </source>
</evidence>
<sequence>MSGLLLRLGAPLQSWGTHSTWNERDTELFPTRSGLIGMLAAALGIPRGGDLSALRSLRLLVRIDRPGHHLVDYHTVGGGRTRKQTVPTAKGDYRQQGMGTIVTNRHYLADAVFTVGITGPNLKVLSDVDNALRSPNWSPFLGRRSCPPDGPLMLGFVSDPSEWLHEKLPLARKAPADNETEVRIDFVSDEKPAGHTGWTESLTDDPESFENLKRVYRNRPAYRYRHDLPAELCAGSGPEYIDALNAALRGDG</sequence>
<dbReference type="CDD" id="cd09756">
    <property type="entry name" value="Cas5_I-E"/>
    <property type="match status" value="1"/>
</dbReference>
<dbReference type="RefSeq" id="WP_043577893.1">
    <property type="nucleotide sequence ID" value="NZ_CP022752.1"/>
</dbReference>
<dbReference type="HOGENOM" id="CLU_084726_1_0_11"/>
<dbReference type="GO" id="GO:0051607">
    <property type="term" value="P:defense response to virus"/>
    <property type="evidence" value="ECO:0007669"/>
    <property type="project" value="UniProtKB-KW"/>
</dbReference>
<proteinExistence type="predicted"/>
<reference evidence="2 5" key="2">
    <citation type="submission" date="2017-08" db="EMBL/GenBank/DDBJ databases">
        <title>The complete genome sequence of moderately halophilic actinomycete Actinopolyspora erythraea YIM 90600, the producer of novel erythromycin, novel actinopolysporins A-C and tubercidin.</title>
        <authorList>
            <person name="Yin M."/>
            <person name="Tang S."/>
        </authorList>
    </citation>
    <scope>NUCLEOTIDE SEQUENCE [LARGE SCALE GENOMIC DNA]</scope>
    <source>
        <strain evidence="2 5">YIM 90600</strain>
    </source>
</reference>
<dbReference type="KEGG" id="aey:CDG81_17995"/>
<name>A0A099D0B1_9ACTN</name>
<evidence type="ECO:0000313" key="5">
    <source>
        <dbReference type="Proteomes" id="UP000215043"/>
    </source>
</evidence>
<protein>
    <submittedName>
        <fullName evidence="2">Type I-E CRISPR-associated protein Cas5/CasD</fullName>
    </submittedName>
</protein>
<dbReference type="GO" id="GO:0043571">
    <property type="term" value="P:maintenance of CRISPR repeat elements"/>
    <property type="evidence" value="ECO:0007669"/>
    <property type="project" value="InterPro"/>
</dbReference>
<dbReference type="Pfam" id="PF09704">
    <property type="entry name" value="Cas_Cas5d"/>
    <property type="match status" value="1"/>
</dbReference>
<dbReference type="AlphaFoldDB" id="A0A099D0B1"/>
<dbReference type="InterPro" id="IPR013422">
    <property type="entry name" value="CRISPR-assoc_prot_Cas5_N"/>
</dbReference>
<dbReference type="GO" id="GO:0003723">
    <property type="term" value="F:RNA binding"/>
    <property type="evidence" value="ECO:0007669"/>
    <property type="project" value="InterPro"/>
</dbReference>
<accession>A0A099D0B1</accession>
<evidence type="ECO:0000313" key="4">
    <source>
        <dbReference type="Proteomes" id="UP000029737"/>
    </source>
</evidence>
<dbReference type="Gene3D" id="3.30.70.2660">
    <property type="match status" value="1"/>
</dbReference>
<evidence type="ECO:0000256" key="1">
    <source>
        <dbReference type="ARBA" id="ARBA00023118"/>
    </source>
</evidence>
<dbReference type="EMBL" id="CP022752">
    <property type="protein sequence ID" value="ASU79838.1"/>
    <property type="molecule type" value="Genomic_DNA"/>
</dbReference>
<keyword evidence="1" id="KW-0051">Antiviral defense</keyword>
<dbReference type="OrthoDB" id="3189549at2"/>
<dbReference type="NCBIfam" id="TIGR02593">
    <property type="entry name" value="CRISPR_cas5"/>
    <property type="match status" value="1"/>
</dbReference>
<organism evidence="2 5">
    <name type="scientific">Actinopolyspora erythraea</name>
    <dbReference type="NCBI Taxonomy" id="414996"/>
    <lineage>
        <taxon>Bacteria</taxon>
        <taxon>Bacillati</taxon>
        <taxon>Actinomycetota</taxon>
        <taxon>Actinomycetes</taxon>
        <taxon>Actinopolysporales</taxon>
        <taxon>Actinopolysporaceae</taxon>
        <taxon>Actinopolyspora</taxon>
    </lineage>
</organism>
<dbReference type="eggNOG" id="ENOG502ZBPB">
    <property type="taxonomic scope" value="Bacteria"/>
</dbReference>
<gene>
    <name evidence="2" type="primary">cas5e</name>
    <name evidence="2" type="ORF">CDG81_17995</name>
    <name evidence="3" type="ORF">IL38_22075</name>
</gene>
<dbReference type="Proteomes" id="UP000029737">
    <property type="component" value="Unassembled WGS sequence"/>
</dbReference>
<dbReference type="EMBL" id="JPMV01000041">
    <property type="protein sequence ID" value="KGI79643.1"/>
    <property type="molecule type" value="Genomic_DNA"/>
</dbReference>
<dbReference type="InterPro" id="IPR021124">
    <property type="entry name" value="CRISPR-assoc_prot_Cas5"/>
</dbReference>